<name>A0A4Z2G5U2_9TELE</name>
<reference evidence="1 2" key="1">
    <citation type="submission" date="2019-03" db="EMBL/GenBank/DDBJ databases">
        <title>First draft genome of Liparis tanakae, snailfish: a comprehensive survey of snailfish specific genes.</title>
        <authorList>
            <person name="Kim W."/>
            <person name="Song I."/>
            <person name="Jeong J.-H."/>
            <person name="Kim D."/>
            <person name="Kim S."/>
            <person name="Ryu S."/>
            <person name="Song J.Y."/>
            <person name="Lee S.K."/>
        </authorList>
    </citation>
    <scope>NUCLEOTIDE SEQUENCE [LARGE SCALE GENOMIC DNA]</scope>
    <source>
        <tissue evidence="1">Muscle</tissue>
    </source>
</reference>
<evidence type="ECO:0000313" key="2">
    <source>
        <dbReference type="Proteomes" id="UP000314294"/>
    </source>
</evidence>
<dbReference type="AlphaFoldDB" id="A0A4Z2G5U2"/>
<organism evidence="1 2">
    <name type="scientific">Liparis tanakae</name>
    <name type="common">Tanaka's snailfish</name>
    <dbReference type="NCBI Taxonomy" id="230148"/>
    <lineage>
        <taxon>Eukaryota</taxon>
        <taxon>Metazoa</taxon>
        <taxon>Chordata</taxon>
        <taxon>Craniata</taxon>
        <taxon>Vertebrata</taxon>
        <taxon>Euteleostomi</taxon>
        <taxon>Actinopterygii</taxon>
        <taxon>Neopterygii</taxon>
        <taxon>Teleostei</taxon>
        <taxon>Neoteleostei</taxon>
        <taxon>Acanthomorphata</taxon>
        <taxon>Eupercaria</taxon>
        <taxon>Perciformes</taxon>
        <taxon>Cottioidei</taxon>
        <taxon>Cottales</taxon>
        <taxon>Liparidae</taxon>
        <taxon>Liparis</taxon>
    </lineage>
</organism>
<gene>
    <name evidence="1" type="ORF">EYF80_040912</name>
</gene>
<comment type="caution">
    <text evidence="1">The sequence shown here is derived from an EMBL/GenBank/DDBJ whole genome shotgun (WGS) entry which is preliminary data.</text>
</comment>
<dbReference type="Proteomes" id="UP000314294">
    <property type="component" value="Unassembled WGS sequence"/>
</dbReference>
<dbReference type="EMBL" id="SRLO01000678">
    <property type="protein sequence ID" value="TNN48889.1"/>
    <property type="molecule type" value="Genomic_DNA"/>
</dbReference>
<keyword evidence="2" id="KW-1185">Reference proteome</keyword>
<proteinExistence type="predicted"/>
<evidence type="ECO:0000313" key="1">
    <source>
        <dbReference type="EMBL" id="TNN48889.1"/>
    </source>
</evidence>
<accession>A0A4Z2G5U2</accession>
<sequence>MTRLGRKVQLMQVLAGLQDALDDGHRVRQRLHLLQRVEDPHRLVLQAGVALLPLNCTRTKRKSNSRLIQWCISSGVSLLQWITRLAVMMTNELGLQSTNQRIFQFLRSNRLNKNKGETKHPTHHVVHVM</sequence>
<protein>
    <submittedName>
        <fullName evidence="1">Uncharacterized protein</fullName>
    </submittedName>
</protein>
<dbReference type="OrthoDB" id="10609610at2759"/>